<evidence type="ECO:0000313" key="11">
    <source>
        <dbReference type="EMBL" id="KHF26248.1"/>
    </source>
</evidence>
<dbReference type="GO" id="GO:0005886">
    <property type="term" value="C:plasma membrane"/>
    <property type="evidence" value="ECO:0007669"/>
    <property type="project" value="UniProtKB-SubCell"/>
</dbReference>
<dbReference type="PIRSF" id="PIRSF005091">
    <property type="entry name" value="Mmb_sulf_HI1246"/>
    <property type="match status" value="1"/>
</dbReference>
<dbReference type="Pfam" id="PF00884">
    <property type="entry name" value="Sulfatase"/>
    <property type="match status" value="1"/>
</dbReference>
<keyword evidence="5 9" id="KW-0472">Membrane</keyword>
<evidence type="ECO:0000256" key="3">
    <source>
        <dbReference type="ARBA" id="ARBA00022692"/>
    </source>
</evidence>
<evidence type="ECO:0000256" key="7">
    <source>
        <dbReference type="PIRSR" id="PIRSR005091-2"/>
    </source>
</evidence>
<evidence type="ECO:0000256" key="4">
    <source>
        <dbReference type="ARBA" id="ARBA00022989"/>
    </source>
</evidence>
<keyword evidence="3 9" id="KW-0812">Transmembrane</keyword>
<evidence type="ECO:0000256" key="1">
    <source>
        <dbReference type="ARBA" id="ARBA00004651"/>
    </source>
</evidence>
<dbReference type="PANTHER" id="PTHR47371:SF3">
    <property type="entry name" value="PHOSPHOGLYCEROL TRANSFERASE I"/>
    <property type="match status" value="1"/>
</dbReference>
<dbReference type="CDD" id="cd16015">
    <property type="entry name" value="LTA_synthase"/>
    <property type="match status" value="1"/>
</dbReference>
<keyword evidence="4 9" id="KW-1133">Transmembrane helix</keyword>
<dbReference type="InterPro" id="IPR017850">
    <property type="entry name" value="Alkaline_phosphatase_core_sf"/>
</dbReference>
<dbReference type="InterPro" id="IPR012160">
    <property type="entry name" value="LtaS-like"/>
</dbReference>
<evidence type="ECO:0000256" key="5">
    <source>
        <dbReference type="ARBA" id="ARBA00023136"/>
    </source>
</evidence>
<name>A0A0B0H7U0_SOVGS</name>
<dbReference type="PANTHER" id="PTHR47371">
    <property type="entry name" value="LIPOTEICHOIC ACID SYNTHASE"/>
    <property type="match status" value="1"/>
</dbReference>
<dbReference type="STRING" id="2340.JV46_21750"/>
<sequence>MDTNQDNPTQPRIMKPAAIASIVFLFTTLIIYLLYRIAFIHYFSPGTSSDDVLLITLYGMRLDTALVAIELALMTLVFLLTRHFRLRAFVLTLITLTLIHIILGLSNILFFMERDQHLWEMLLANITSPDEVLIAILPFIQLHPALITTSLLLTVMVFYFSYRATRQLPGMKLDLWKPRRHLGRGIMLILFFSISNLDAVDNKVKKHWTLGWIPFPTTSQLYMRFDGYQTNQAVVNPFHDFLRFYVPATFTSMSSDKTELLDREEALKTGKILLGNDSSNETYPLMHTLKQRLEPGLKNVIIIQVEGLSQSVIGRRKEGREMTPFMNQLSQKGLYFDNMVQSFNATDGAVFSTATGVHKAFFNQNWKYFLPVEINGYFASLPHLLGTDHYQHFSMHAFHNRRELFSSFMSNQGYKSLDYLDFQVRLGGEEVMPEFSNGLGIFDGFFLQEAADFLAAVDTPYTAHLLTTTTHSPWQIPEDAERPFKNKKANAFHYLDQSIESLFKTLRGNRTAFEETLFVIVADHTSVLYDEGMMERIRVPLIIYNPHLEVMKDHWQPHPGHYASQVDIIPTILQLLDGNHIYSGMGNSLLQETLPDAGAISSNRYDSLYLKGNYALRYSPFAATGDEIQLFEIRNDEIIEDDISDTHPDVVERLRHEYLSLYETSARLAKEKRYIPVEQANSTSDTTASVSR</sequence>
<dbReference type="Gene3D" id="3.40.720.10">
    <property type="entry name" value="Alkaline Phosphatase, subunit A"/>
    <property type="match status" value="1"/>
</dbReference>
<feature type="transmembrane region" description="Helical" evidence="9">
    <location>
        <begin position="88"/>
        <end position="112"/>
    </location>
</feature>
<evidence type="ECO:0000256" key="9">
    <source>
        <dbReference type="SAM" id="Phobius"/>
    </source>
</evidence>
<keyword evidence="2" id="KW-1003">Cell membrane</keyword>
<feature type="binding site" evidence="8">
    <location>
        <position position="306"/>
    </location>
    <ligand>
        <name>Mn(2+)</name>
        <dbReference type="ChEBI" id="CHEBI:29035"/>
    </ligand>
</feature>
<feature type="binding site" evidence="7">
    <location>
        <position position="471"/>
    </location>
    <ligand>
        <name>substrate</name>
    </ligand>
</feature>
<reference evidence="11 12" key="1">
    <citation type="journal article" date="2014" name="BMC Genomics">
        <title>The genome of the intracellular bacterium of the coastal bivalve, Solemya velum: a blueprint for thriving in and out of symbiosis.</title>
        <authorList>
            <person name="Dmytrenko O."/>
            <person name="Russell S.L."/>
            <person name="Loo W.T."/>
            <person name="Fontanez K.M."/>
            <person name="Liao L."/>
            <person name="Roeselers G."/>
            <person name="Sharma R."/>
            <person name="Stewart F.J."/>
            <person name="Newton I.L."/>
            <person name="Woyke T."/>
            <person name="Wu D."/>
            <person name="Lang J.M."/>
            <person name="Eisen J.A."/>
            <person name="Cavanaugh C.M."/>
        </authorList>
    </citation>
    <scope>NUCLEOTIDE SEQUENCE [LARGE SCALE GENOMIC DNA]</scope>
    <source>
        <strain evidence="11 12">WH</strain>
    </source>
</reference>
<proteinExistence type="predicted"/>
<evidence type="ECO:0000256" key="6">
    <source>
        <dbReference type="PIRSR" id="PIRSR005091-1"/>
    </source>
</evidence>
<feature type="transmembrane region" description="Helical" evidence="9">
    <location>
        <begin position="132"/>
        <end position="160"/>
    </location>
</feature>
<evidence type="ECO:0000256" key="8">
    <source>
        <dbReference type="PIRSR" id="PIRSR005091-3"/>
    </source>
</evidence>
<dbReference type="EMBL" id="JRAA01000001">
    <property type="protein sequence ID" value="KHF26248.1"/>
    <property type="molecule type" value="Genomic_DNA"/>
</dbReference>
<evidence type="ECO:0000259" key="10">
    <source>
        <dbReference type="Pfam" id="PF00884"/>
    </source>
</evidence>
<feature type="transmembrane region" description="Helical" evidence="9">
    <location>
        <begin position="64"/>
        <end position="81"/>
    </location>
</feature>
<keyword evidence="12" id="KW-1185">Reference proteome</keyword>
<dbReference type="Proteomes" id="UP000030856">
    <property type="component" value="Unassembled WGS sequence"/>
</dbReference>
<keyword evidence="7" id="KW-0464">Manganese</keyword>
<feature type="active site" evidence="6">
    <location>
        <position position="346"/>
    </location>
</feature>
<dbReference type="AlphaFoldDB" id="A0A0B0H7U0"/>
<dbReference type="GO" id="GO:0016740">
    <property type="term" value="F:transferase activity"/>
    <property type="evidence" value="ECO:0007669"/>
    <property type="project" value="UniProtKB-KW"/>
</dbReference>
<evidence type="ECO:0000256" key="2">
    <source>
        <dbReference type="ARBA" id="ARBA00022475"/>
    </source>
</evidence>
<feature type="binding site" evidence="8">
    <location>
        <position position="346"/>
    </location>
    <ligand>
        <name>Mn(2+)</name>
        <dbReference type="ChEBI" id="CHEBI:29035"/>
    </ligand>
</feature>
<dbReference type="InterPro" id="IPR050448">
    <property type="entry name" value="OpgB/LTA_synthase_biosynth"/>
</dbReference>
<organism evidence="11 12">
    <name type="scientific">Solemya velum gill symbiont</name>
    <dbReference type="NCBI Taxonomy" id="2340"/>
    <lineage>
        <taxon>Bacteria</taxon>
        <taxon>Pseudomonadati</taxon>
        <taxon>Pseudomonadota</taxon>
        <taxon>Gammaproteobacteria</taxon>
        <taxon>sulfur-oxidizing symbionts</taxon>
    </lineage>
</organism>
<comment type="subcellular location">
    <subcellularLocation>
        <location evidence="1">Cell membrane</location>
        <topology evidence="1">Multi-pass membrane protein</topology>
    </subcellularLocation>
</comment>
<feature type="domain" description="Sulfatase N-terminal" evidence="10">
    <location>
        <begin position="298"/>
        <end position="577"/>
    </location>
</feature>
<comment type="caution">
    <text evidence="11">The sequence shown here is derived from an EMBL/GenBank/DDBJ whole genome shotgun (WGS) entry which is preliminary data.</text>
</comment>
<feature type="transmembrane region" description="Helical" evidence="9">
    <location>
        <begin position="21"/>
        <end position="44"/>
    </location>
</feature>
<evidence type="ECO:0000313" key="12">
    <source>
        <dbReference type="Proteomes" id="UP000030856"/>
    </source>
</evidence>
<dbReference type="eggNOG" id="COG1368">
    <property type="taxonomic scope" value="Bacteria"/>
</dbReference>
<feature type="transmembrane region" description="Helical" evidence="9">
    <location>
        <begin position="181"/>
        <end position="197"/>
    </location>
</feature>
<feature type="binding site" evidence="8">
    <location>
        <position position="524"/>
    </location>
    <ligand>
        <name>Mn(2+)</name>
        <dbReference type="ChEBI" id="CHEBI:29035"/>
    </ligand>
</feature>
<dbReference type="InterPro" id="IPR000917">
    <property type="entry name" value="Sulfatase_N"/>
</dbReference>
<feature type="binding site" evidence="8">
    <location>
        <position position="523"/>
    </location>
    <ligand>
        <name>Mn(2+)</name>
        <dbReference type="ChEBI" id="CHEBI:29035"/>
    </ligand>
</feature>
<gene>
    <name evidence="11" type="ORF">JV46_21750</name>
</gene>
<dbReference type="SUPFAM" id="SSF53649">
    <property type="entry name" value="Alkaline phosphatase-like"/>
    <property type="match status" value="1"/>
</dbReference>
<keyword evidence="7" id="KW-0479">Metal-binding</keyword>
<keyword evidence="11" id="KW-0808">Transferase</keyword>
<accession>A0A0B0H7U0</accession>
<dbReference type="RefSeq" id="WP_043115992.1">
    <property type="nucleotide sequence ID" value="NZ_JRAA01000001.1"/>
</dbReference>
<dbReference type="GO" id="GO:0046872">
    <property type="term" value="F:metal ion binding"/>
    <property type="evidence" value="ECO:0007669"/>
    <property type="project" value="UniProtKB-KW"/>
</dbReference>
<protein>
    <submittedName>
        <fullName evidence="11">Phosphoglycerol transferase-like protein</fullName>
    </submittedName>
</protein>